<keyword evidence="10" id="KW-1185">Reference proteome</keyword>
<gene>
    <name evidence="9" type="ORF">GWK36_01785</name>
</gene>
<proteinExistence type="predicted"/>
<feature type="domain" description="PTS EIIA type-4" evidence="8">
    <location>
        <begin position="2"/>
        <end position="125"/>
    </location>
</feature>
<reference evidence="10" key="1">
    <citation type="submission" date="2020-01" db="EMBL/GenBank/DDBJ databases">
        <title>Caldichromatium gen. nov., sp. nov., a thermophilic purple sulfur bacterium member of the family Chromatiaceae isolated from Nakabusa hot spring, Japan.</title>
        <authorList>
            <person name="Saini M.K."/>
            <person name="Hanada S."/>
            <person name="Tank M."/>
        </authorList>
    </citation>
    <scope>NUCLEOTIDE SEQUENCE [LARGE SCALE GENOMIC DNA]</scope>
    <source>
        <strain evidence="10">No.7</strain>
    </source>
</reference>
<evidence type="ECO:0000256" key="2">
    <source>
        <dbReference type="ARBA" id="ARBA00022448"/>
    </source>
</evidence>
<dbReference type="Gene3D" id="3.40.50.510">
    <property type="entry name" value="Phosphotransferase system, mannose-type IIA component"/>
    <property type="match status" value="1"/>
</dbReference>
<evidence type="ECO:0000256" key="3">
    <source>
        <dbReference type="ARBA" id="ARBA00022490"/>
    </source>
</evidence>
<evidence type="ECO:0000313" key="9">
    <source>
        <dbReference type="EMBL" id="QIK36938.1"/>
    </source>
</evidence>
<dbReference type="PANTHER" id="PTHR33799:SF1">
    <property type="entry name" value="PTS SYSTEM MANNOSE-SPECIFIC EIIAB COMPONENT-RELATED"/>
    <property type="match status" value="1"/>
</dbReference>
<name>A0A6G7VAQ8_9GAMM</name>
<comment type="subcellular location">
    <subcellularLocation>
        <location evidence="1">Cytoplasm</location>
    </subcellularLocation>
</comment>
<dbReference type="GO" id="GO:0005737">
    <property type="term" value="C:cytoplasm"/>
    <property type="evidence" value="ECO:0007669"/>
    <property type="project" value="UniProtKB-SubCell"/>
</dbReference>
<sequence>MSVGILLLTHRPLAGDLLKIAAEILGALPPGIACCEVIQDTPPEEALKRCRHLAAGLDQGEGVLVLTDLYGATPANIAHALAASADRVRVISGLNLPMLLRMLNYAHLDLEHLTEKALSGGRDGVRE</sequence>
<evidence type="ECO:0000256" key="7">
    <source>
        <dbReference type="ARBA" id="ARBA00022777"/>
    </source>
</evidence>
<dbReference type="InterPro" id="IPR051471">
    <property type="entry name" value="Bacterial_PTS_sugar_comp"/>
</dbReference>
<dbReference type="AlphaFoldDB" id="A0A6G7VAQ8"/>
<dbReference type="GO" id="GO:0016020">
    <property type="term" value="C:membrane"/>
    <property type="evidence" value="ECO:0007669"/>
    <property type="project" value="InterPro"/>
</dbReference>
<dbReference type="PANTHER" id="PTHR33799">
    <property type="entry name" value="PTS PERMEASE-RELATED-RELATED"/>
    <property type="match status" value="1"/>
</dbReference>
<dbReference type="InterPro" id="IPR036662">
    <property type="entry name" value="PTS_EIIA_man-typ_sf"/>
</dbReference>
<evidence type="ECO:0000256" key="5">
    <source>
        <dbReference type="ARBA" id="ARBA00022679"/>
    </source>
</evidence>
<evidence type="ECO:0000256" key="1">
    <source>
        <dbReference type="ARBA" id="ARBA00004496"/>
    </source>
</evidence>
<organism evidence="9 10">
    <name type="scientific">Caldichromatium japonicum</name>
    <dbReference type="NCBI Taxonomy" id="2699430"/>
    <lineage>
        <taxon>Bacteria</taxon>
        <taxon>Pseudomonadati</taxon>
        <taxon>Pseudomonadota</taxon>
        <taxon>Gammaproteobacteria</taxon>
        <taxon>Chromatiales</taxon>
        <taxon>Chromatiaceae</taxon>
        <taxon>Caldichromatium</taxon>
    </lineage>
</organism>
<protein>
    <submittedName>
        <fullName evidence="9">PTS sugar transporter subunit IIA</fullName>
    </submittedName>
</protein>
<dbReference type="GO" id="GO:0009401">
    <property type="term" value="P:phosphoenolpyruvate-dependent sugar phosphotransferase system"/>
    <property type="evidence" value="ECO:0007669"/>
    <property type="project" value="UniProtKB-KW"/>
</dbReference>
<evidence type="ECO:0000256" key="6">
    <source>
        <dbReference type="ARBA" id="ARBA00022683"/>
    </source>
</evidence>
<dbReference type="PROSITE" id="PS51096">
    <property type="entry name" value="PTS_EIIA_TYPE_4"/>
    <property type="match status" value="1"/>
</dbReference>
<keyword evidence="5" id="KW-0808">Transferase</keyword>
<dbReference type="SUPFAM" id="SSF53062">
    <property type="entry name" value="PTS system fructose IIA component-like"/>
    <property type="match status" value="1"/>
</dbReference>
<dbReference type="KEGG" id="cjap:GWK36_01785"/>
<dbReference type="Proteomes" id="UP000502699">
    <property type="component" value="Chromosome"/>
</dbReference>
<dbReference type="RefSeq" id="WP_166269559.1">
    <property type="nucleotide sequence ID" value="NZ_CP048029.1"/>
</dbReference>
<accession>A0A6G7VAQ8</accession>
<dbReference type="CDD" id="cd00006">
    <property type="entry name" value="PTS_IIA_man"/>
    <property type="match status" value="1"/>
</dbReference>
<dbReference type="Pfam" id="PF03610">
    <property type="entry name" value="EIIA-man"/>
    <property type="match status" value="1"/>
</dbReference>
<keyword evidence="3" id="KW-0963">Cytoplasm</keyword>
<dbReference type="InterPro" id="IPR033887">
    <property type="entry name" value="PTS_IIA_man"/>
</dbReference>
<evidence type="ECO:0000259" key="8">
    <source>
        <dbReference type="PROSITE" id="PS51096"/>
    </source>
</evidence>
<dbReference type="GO" id="GO:0016301">
    <property type="term" value="F:kinase activity"/>
    <property type="evidence" value="ECO:0007669"/>
    <property type="project" value="UniProtKB-KW"/>
</dbReference>
<dbReference type="EMBL" id="CP048029">
    <property type="protein sequence ID" value="QIK36938.1"/>
    <property type="molecule type" value="Genomic_DNA"/>
</dbReference>
<keyword evidence="2" id="KW-0813">Transport</keyword>
<dbReference type="InterPro" id="IPR004701">
    <property type="entry name" value="PTS_EIIA_man-typ"/>
</dbReference>
<evidence type="ECO:0000256" key="4">
    <source>
        <dbReference type="ARBA" id="ARBA00022597"/>
    </source>
</evidence>
<keyword evidence="4 9" id="KW-0762">Sugar transport</keyword>
<evidence type="ECO:0000313" key="10">
    <source>
        <dbReference type="Proteomes" id="UP000502699"/>
    </source>
</evidence>
<keyword evidence="6" id="KW-0598">Phosphotransferase system</keyword>
<keyword evidence="7" id="KW-0418">Kinase</keyword>